<gene>
    <name evidence="1" type="ORF">EK0264_15785</name>
</gene>
<keyword evidence="2" id="KW-1185">Reference proteome</keyword>
<evidence type="ECO:0000313" key="1">
    <source>
        <dbReference type="EMBL" id="QHC01606.1"/>
    </source>
</evidence>
<name>A0A7L4YR29_9ACTN</name>
<protein>
    <submittedName>
        <fullName evidence="1">Uncharacterized protein</fullName>
    </submittedName>
</protein>
<dbReference type="RefSeq" id="WP_159546741.1">
    <property type="nucleotide sequence ID" value="NZ_CP047156.1"/>
</dbReference>
<organism evidence="1 2">
    <name type="scientific">Epidermidibacterium keratini</name>
    <dbReference type="NCBI Taxonomy" id="1891644"/>
    <lineage>
        <taxon>Bacteria</taxon>
        <taxon>Bacillati</taxon>
        <taxon>Actinomycetota</taxon>
        <taxon>Actinomycetes</taxon>
        <taxon>Sporichthyales</taxon>
        <taxon>Sporichthyaceae</taxon>
        <taxon>Epidermidibacterium</taxon>
    </lineage>
</organism>
<evidence type="ECO:0000313" key="2">
    <source>
        <dbReference type="Proteomes" id="UP000463857"/>
    </source>
</evidence>
<accession>A0A7L4YR29</accession>
<dbReference type="EMBL" id="CP047156">
    <property type="protein sequence ID" value="QHC01606.1"/>
    <property type="molecule type" value="Genomic_DNA"/>
</dbReference>
<reference evidence="1 2" key="1">
    <citation type="journal article" date="2018" name="Int. J. Syst. Evol. Microbiol.">
        <title>Epidermidibacterium keratini gen. nov., sp. nov., a member of the family Sporichthyaceae, isolated from keratin epidermis.</title>
        <authorList>
            <person name="Lee D.G."/>
            <person name="Trujillo M.E."/>
            <person name="Kang S."/>
            <person name="Nam J.J."/>
            <person name="Kim Y.J."/>
        </authorList>
    </citation>
    <scope>NUCLEOTIDE SEQUENCE [LARGE SCALE GENOMIC DNA]</scope>
    <source>
        <strain evidence="1 2">EPI-7</strain>
    </source>
</reference>
<sequence length="91" mass="9406">MNTTLMTSDVAFVANRAASCSMTQPIFMAGTRVENPGTVLVRDRVAYAGGVFTATGVTATGDTAAAWDANGSNDLTVNKHNYLGIAPPLPT</sequence>
<dbReference type="InParanoid" id="A0A7L4YR29"/>
<dbReference type="Proteomes" id="UP000463857">
    <property type="component" value="Chromosome"/>
</dbReference>
<proteinExistence type="predicted"/>
<dbReference type="AlphaFoldDB" id="A0A7L4YR29"/>
<dbReference type="KEGG" id="eke:EK0264_15785"/>